<feature type="region of interest" description="Disordered" evidence="1">
    <location>
        <begin position="924"/>
        <end position="1090"/>
    </location>
</feature>
<comment type="caution">
    <text evidence="3">The sequence shown here is derived from an EMBL/GenBank/DDBJ whole genome shotgun (WGS) entry which is preliminary data.</text>
</comment>
<feature type="domain" description="DUF7165" evidence="2">
    <location>
        <begin position="652"/>
        <end position="718"/>
    </location>
</feature>
<feature type="compositionally biased region" description="Low complexity" evidence="1">
    <location>
        <begin position="1079"/>
        <end position="1088"/>
    </location>
</feature>
<dbReference type="Proteomes" id="UP000308549">
    <property type="component" value="Unassembled WGS sequence"/>
</dbReference>
<reference evidence="3 4" key="1">
    <citation type="submission" date="2017-03" db="EMBL/GenBank/DDBJ databases">
        <title>Genomes of endolithic fungi from Antarctica.</title>
        <authorList>
            <person name="Coleine C."/>
            <person name="Masonjones S."/>
            <person name="Stajich J.E."/>
        </authorList>
    </citation>
    <scope>NUCLEOTIDE SEQUENCE [LARGE SCALE GENOMIC DNA]</scope>
    <source>
        <strain evidence="3 4">CCFEE 6315</strain>
    </source>
</reference>
<dbReference type="AlphaFoldDB" id="A0A4U0U932"/>
<feature type="region of interest" description="Disordered" evidence="1">
    <location>
        <begin position="873"/>
        <end position="907"/>
    </location>
</feature>
<evidence type="ECO:0000259" key="2">
    <source>
        <dbReference type="Pfam" id="PF23749"/>
    </source>
</evidence>
<dbReference type="Pfam" id="PF23749">
    <property type="entry name" value="DUF7165"/>
    <property type="match status" value="2"/>
</dbReference>
<evidence type="ECO:0000313" key="4">
    <source>
        <dbReference type="Proteomes" id="UP000308549"/>
    </source>
</evidence>
<organism evidence="3 4">
    <name type="scientific">Salinomyces thailandicus</name>
    <dbReference type="NCBI Taxonomy" id="706561"/>
    <lineage>
        <taxon>Eukaryota</taxon>
        <taxon>Fungi</taxon>
        <taxon>Dikarya</taxon>
        <taxon>Ascomycota</taxon>
        <taxon>Pezizomycotina</taxon>
        <taxon>Dothideomycetes</taxon>
        <taxon>Dothideomycetidae</taxon>
        <taxon>Mycosphaerellales</taxon>
        <taxon>Teratosphaeriaceae</taxon>
        <taxon>Salinomyces</taxon>
    </lineage>
</organism>
<feature type="compositionally biased region" description="Low complexity" evidence="1">
    <location>
        <begin position="886"/>
        <end position="907"/>
    </location>
</feature>
<sequence length="1231" mass="131334">MAEDERGVSLGRINEMDGTGLYERPNWPLAAKRRVSSAGGKTAGSEHEGGGENGLTRVHSAAVMRKSEDISSALDFPEGDVSDIDEDEVSEPQESEDIMERTIEFSPQTNGFGSIERPNISPLGVSDIPAASQAHRGEETPTFDSTSRNHLENERQQAAWNQQPSPLLAQSPRFANFSAPQRSPNRYHFERTVSPATDVSSGLSSPRHDQFPLDHEQQHPDEVAIPTASEAEAAHRPHSPTTPRVNQTVPMTNGHARGSSLMQSTLPPPRSASRASSLYNTSTHTPHNKDRVRYSWQSLLDDEPNRPRIHIIKLVSEVATASAGFPGGEAFGFSISPGGRRIAAYNSARLYVLQTAALPVGISQDYALKRRPLAVEIVDEGHVLAILADSHTINIYGLGRQRLRRTRTIKTDFPTNCIALAATGGLLAAAYEGGVEIFSLAASALPTDRRAVRSVKMDRLAFSEDGSALLGTTTRINVSSTVVVSVPVFPAAPSGIPTHDELKEAWCSELLHPENVRNSSHTAFMRENRASCNDRVFSWNGLADTFGILNISDMQYGNVDFPVVISPPLSTCGGLGAAIHSCPAIDEHGDTVAMIVNDRTIRLYIVPHQVDDDGTTVEAHSIDHELDEGYGCPFNEVRWMYSSASLPAPLHNQTQVRGRLIVTSPGGMVELGTSEGAVDDAEGGRIILFDFDPQFAGQPGQTFSLTLGKSPPQMLEEEQVNHADEIALVRRRTVNQSKNTGLSQRPTGLGRAATTFNRDRSLRSVPPTAGLRSGRGSVLSINSLQSDAARSLPDLLEASELGDTFDEPYVQGAPRSGASLQRAATNAQIHRFQTLEERNQERVSVDSSGNFLPLPEYSEEPNAPLPSRFRAMAGLDAPPQPLPKPSIITSAGSSQASASNAPATAPASMAETFNGEEAFRQAASAAAATNALQPATTRSTSSAVPRSDTSNSMPRGPQRAYSNAVSPLGNGPPPSLIGDWENVSPVGTNPTNGSWMPTRSGTARNGSVRSPTPTMRSPIPEDNIVSPLAGPGQPNNPFDRAHQTVSQRYSASLLSSSGQTNGIPQRAPSAASSFRPMSSDESSTSSLSAGARRLPPHMQAVRNAAASAASASLFPPNQPANHVPLPALLSQPGSAAHPITAWHPPAASTATSPPRSAPGLGHASKSSVHSRNAFAEAAQKKRRGFFRRRAKTEPSTPGGYSARVGVGGNDIMDTKNTGTRMSRGEGKCIMM</sequence>
<feature type="compositionally biased region" description="Polar residues" evidence="1">
    <location>
        <begin position="985"/>
        <end position="1015"/>
    </location>
</feature>
<dbReference type="InterPro" id="IPR055589">
    <property type="entry name" value="DUF7165"/>
</dbReference>
<feature type="compositionally biased region" description="Basic and acidic residues" evidence="1">
    <location>
        <begin position="206"/>
        <end position="217"/>
    </location>
</feature>
<accession>A0A4U0U932</accession>
<feature type="compositionally biased region" description="Polar residues" evidence="1">
    <location>
        <begin position="936"/>
        <end position="953"/>
    </location>
</feature>
<feature type="compositionally biased region" description="Low complexity" evidence="1">
    <location>
        <begin position="1143"/>
        <end position="1158"/>
    </location>
</feature>
<feature type="compositionally biased region" description="Polar residues" evidence="1">
    <location>
        <begin position="195"/>
        <end position="204"/>
    </location>
</feature>
<feature type="region of interest" description="Disordered" evidence="1">
    <location>
        <begin position="1143"/>
        <end position="1231"/>
    </location>
</feature>
<evidence type="ECO:0000256" key="1">
    <source>
        <dbReference type="SAM" id="MobiDB-lite"/>
    </source>
</evidence>
<dbReference type="Gene3D" id="2.130.10.10">
    <property type="entry name" value="YVTN repeat-like/Quinoprotein amine dehydrogenase"/>
    <property type="match status" value="1"/>
</dbReference>
<name>A0A4U0U932_9PEZI</name>
<protein>
    <recommendedName>
        <fullName evidence="2">DUF7165 domain-containing protein</fullName>
    </recommendedName>
</protein>
<feature type="domain" description="DUF7165" evidence="2">
    <location>
        <begin position="307"/>
        <end position="618"/>
    </location>
</feature>
<feature type="region of interest" description="Disordered" evidence="1">
    <location>
        <begin position="1"/>
        <end position="163"/>
    </location>
</feature>
<dbReference type="SUPFAM" id="SSF82171">
    <property type="entry name" value="DPP6 N-terminal domain-like"/>
    <property type="match status" value="1"/>
</dbReference>
<feature type="compositionally biased region" description="Basic residues" evidence="1">
    <location>
        <begin position="1180"/>
        <end position="1190"/>
    </location>
</feature>
<gene>
    <name evidence="3" type="ORF">B0A50_01691</name>
</gene>
<feature type="region of interest" description="Disordered" evidence="1">
    <location>
        <begin position="195"/>
        <end position="217"/>
    </location>
</feature>
<dbReference type="InterPro" id="IPR015943">
    <property type="entry name" value="WD40/YVTN_repeat-like_dom_sf"/>
</dbReference>
<proteinExistence type="predicted"/>
<dbReference type="OrthoDB" id="3925024at2759"/>
<evidence type="ECO:0000313" key="3">
    <source>
        <dbReference type="EMBL" id="TKA31614.1"/>
    </source>
</evidence>
<keyword evidence="4" id="KW-1185">Reference proteome</keyword>
<feature type="compositionally biased region" description="Basic and acidic residues" evidence="1">
    <location>
        <begin position="1222"/>
        <end position="1231"/>
    </location>
</feature>
<feature type="region of interest" description="Disordered" evidence="1">
    <location>
        <begin position="230"/>
        <end position="290"/>
    </location>
</feature>
<feature type="compositionally biased region" description="Low complexity" evidence="1">
    <location>
        <begin position="924"/>
        <end position="935"/>
    </location>
</feature>
<feature type="compositionally biased region" description="Acidic residues" evidence="1">
    <location>
        <begin position="77"/>
        <end position="97"/>
    </location>
</feature>
<dbReference type="EMBL" id="NAJL01000007">
    <property type="protein sequence ID" value="TKA31614.1"/>
    <property type="molecule type" value="Genomic_DNA"/>
</dbReference>
<feature type="compositionally biased region" description="Polar residues" evidence="1">
    <location>
        <begin position="239"/>
        <end position="251"/>
    </location>
</feature>